<dbReference type="Gene3D" id="1.10.10.10">
    <property type="entry name" value="Winged helix-like DNA-binding domain superfamily/Winged helix DNA-binding domain"/>
    <property type="match status" value="1"/>
</dbReference>
<dbReference type="InterPro" id="IPR036388">
    <property type="entry name" value="WH-like_DNA-bd_sf"/>
</dbReference>
<name>A0A1I5ITQ6_9ACTN</name>
<gene>
    <name evidence="2" type="ORF">SAMN04489713_10834</name>
</gene>
<dbReference type="SMART" id="SM00418">
    <property type="entry name" value="HTH_ARSR"/>
    <property type="match status" value="1"/>
</dbReference>
<dbReference type="Proteomes" id="UP000183413">
    <property type="component" value="Unassembled WGS sequence"/>
</dbReference>
<sequence>MRADGERLDPLRLPLVMAALDHPLRLRVIAALRPGRQYVSALARELRISRPLLYLHLEKLEKAGLVTGTLELGEDGKAVKWYELQSFDIRLTPEVVAEAAAAAVDDNGEGDG</sequence>
<organism evidence="2 3">
    <name type="scientific">Actinomadura madurae</name>
    <dbReference type="NCBI Taxonomy" id="1993"/>
    <lineage>
        <taxon>Bacteria</taxon>
        <taxon>Bacillati</taxon>
        <taxon>Actinomycetota</taxon>
        <taxon>Actinomycetes</taxon>
        <taxon>Streptosporangiales</taxon>
        <taxon>Thermomonosporaceae</taxon>
        <taxon>Actinomadura</taxon>
    </lineage>
</organism>
<accession>A0A1I5ITQ6</accession>
<dbReference type="InterPro" id="IPR011991">
    <property type="entry name" value="ArsR-like_HTH"/>
</dbReference>
<dbReference type="PANTHER" id="PTHR38600:SF1">
    <property type="entry name" value="TRANSCRIPTIONAL REGULATORY PROTEIN"/>
    <property type="match status" value="1"/>
</dbReference>
<dbReference type="AlphaFoldDB" id="A0A1I5ITQ6"/>
<dbReference type="InterPro" id="IPR001845">
    <property type="entry name" value="HTH_ArsR_DNA-bd_dom"/>
</dbReference>
<dbReference type="PANTHER" id="PTHR38600">
    <property type="entry name" value="TRANSCRIPTIONAL REGULATORY PROTEIN"/>
    <property type="match status" value="1"/>
</dbReference>
<dbReference type="GO" id="GO:0003700">
    <property type="term" value="F:DNA-binding transcription factor activity"/>
    <property type="evidence" value="ECO:0007669"/>
    <property type="project" value="InterPro"/>
</dbReference>
<dbReference type="EMBL" id="FOVH01000008">
    <property type="protein sequence ID" value="SFO63551.1"/>
    <property type="molecule type" value="Genomic_DNA"/>
</dbReference>
<dbReference type="RefSeq" id="WP_021598028.1">
    <property type="nucleotide sequence ID" value="NZ_CP094265.1"/>
</dbReference>
<proteinExistence type="predicted"/>
<dbReference type="CDD" id="cd00090">
    <property type="entry name" value="HTH_ARSR"/>
    <property type="match status" value="1"/>
</dbReference>
<dbReference type="STRING" id="1993.SAMN04489713_10834"/>
<reference evidence="2 3" key="1">
    <citation type="submission" date="2016-10" db="EMBL/GenBank/DDBJ databases">
        <authorList>
            <person name="de Groot N.N."/>
        </authorList>
    </citation>
    <scope>NUCLEOTIDE SEQUENCE [LARGE SCALE GENOMIC DNA]</scope>
    <source>
        <strain evidence="2 3">DSM 43067</strain>
    </source>
</reference>
<keyword evidence="3" id="KW-1185">Reference proteome</keyword>
<dbReference type="SUPFAM" id="SSF46785">
    <property type="entry name" value="Winged helix' DNA-binding domain"/>
    <property type="match status" value="1"/>
</dbReference>
<protein>
    <submittedName>
        <fullName evidence="2">Helix-turn-helix domain-containing protein</fullName>
    </submittedName>
</protein>
<evidence type="ECO:0000313" key="2">
    <source>
        <dbReference type="EMBL" id="SFO63551.1"/>
    </source>
</evidence>
<dbReference type="InterPro" id="IPR036390">
    <property type="entry name" value="WH_DNA-bd_sf"/>
</dbReference>
<dbReference type="InParanoid" id="A0A1I5ITQ6"/>
<dbReference type="OrthoDB" id="3399802at2"/>
<evidence type="ECO:0000259" key="1">
    <source>
        <dbReference type="SMART" id="SM00418"/>
    </source>
</evidence>
<feature type="domain" description="HTH arsR-type" evidence="1">
    <location>
        <begin position="15"/>
        <end position="105"/>
    </location>
</feature>
<evidence type="ECO:0000313" key="3">
    <source>
        <dbReference type="Proteomes" id="UP000183413"/>
    </source>
</evidence>
<dbReference type="Pfam" id="PF12840">
    <property type="entry name" value="HTH_20"/>
    <property type="match status" value="1"/>
</dbReference>
<dbReference type="eggNOG" id="COG0640">
    <property type="taxonomic scope" value="Bacteria"/>
</dbReference>